<accession>A0ACC2S9J1</accession>
<protein>
    <submittedName>
        <fullName evidence="1">Transcription elongation factor spt5</fullName>
    </submittedName>
</protein>
<keyword evidence="1" id="KW-0648">Protein biosynthesis</keyword>
<proteinExistence type="predicted"/>
<keyword evidence="1" id="KW-0251">Elongation factor</keyword>
<name>A0ACC2S9J1_9FUNG</name>
<gene>
    <name evidence="1" type="primary">SPT5_3</name>
    <name evidence="1" type="ORF">DSO57_1008065</name>
</gene>
<dbReference type="EMBL" id="QTSX02005704">
    <property type="protein sequence ID" value="KAJ9058847.1"/>
    <property type="molecule type" value="Genomic_DNA"/>
</dbReference>
<reference evidence="1" key="1">
    <citation type="submission" date="2022-04" db="EMBL/GenBank/DDBJ databases">
        <title>Genome of the entomopathogenic fungus Entomophthora muscae.</title>
        <authorList>
            <person name="Elya C."/>
            <person name="Lovett B.R."/>
            <person name="Lee E."/>
            <person name="Macias A.M."/>
            <person name="Hajek A.E."/>
            <person name="De Bivort B.L."/>
            <person name="Kasson M.T."/>
            <person name="De Fine Licht H.H."/>
            <person name="Stajich J.E."/>
        </authorList>
    </citation>
    <scope>NUCLEOTIDE SEQUENCE</scope>
    <source>
        <strain evidence="1">Berkeley</strain>
    </source>
</reference>
<evidence type="ECO:0000313" key="1">
    <source>
        <dbReference type="EMBL" id="KAJ9058847.1"/>
    </source>
</evidence>
<dbReference type="Proteomes" id="UP001165960">
    <property type="component" value="Unassembled WGS sequence"/>
</dbReference>
<organism evidence="1 2">
    <name type="scientific">Entomophthora muscae</name>
    <dbReference type="NCBI Taxonomy" id="34485"/>
    <lineage>
        <taxon>Eukaryota</taxon>
        <taxon>Fungi</taxon>
        <taxon>Fungi incertae sedis</taxon>
        <taxon>Zoopagomycota</taxon>
        <taxon>Entomophthoromycotina</taxon>
        <taxon>Entomophthoromycetes</taxon>
        <taxon>Entomophthorales</taxon>
        <taxon>Entomophthoraceae</taxon>
        <taxon>Entomophthora</taxon>
    </lineage>
</organism>
<keyword evidence="2" id="KW-1185">Reference proteome</keyword>
<evidence type="ECO:0000313" key="2">
    <source>
        <dbReference type="Proteomes" id="UP001165960"/>
    </source>
</evidence>
<comment type="caution">
    <text evidence="1">The sequence shown here is derived from an EMBL/GenBank/DDBJ whole genome shotgun (WGS) entry which is preliminary data.</text>
</comment>
<sequence>MPNIYGLQQISVPLGKVRKQYREGDHVTVISGKHKGETGSVVKISKSIVTIITDNNTNQIQVFLKELGEAIPSGASDAIQTKFNVFDIVQLDHHTIGVIVKIQNNRYNVLDQEGNARELGGHLITPYNASRRAVAVDSRGNPLNVGDQVKTTHVAGRQGTILHISKTVAFIKSKETLEFAGVFVEKTHFLIALTPRAQKAPQLDLMQPRPHGHIPGQSPARSNDGFVVPSLPPPNSRGRGGSASGRGRGGFRRRDPLIDKTVTIRTGPFKGYLGIVKDVIENLARIELHTTFRIVSVNKDSISAPGMDNEPQSPSDPWTPRHQSNSAPGWGGRTPQYNRDGGRNASHTPSYNNTNRRQNNNFSQPKNNWGSNRTPHRQPEPSFQDNSWAEGFAANPPPDTDQSSTWFGSSVSTGASWDNSVPADSGWNKSGSEDAKPTNDWGTPKQDKPANSWESPVTTNNKSWDAPAESTGDWNAPSKHASGWDAPVKSTDNAWGTPKQDKPASTWESPVATNNKSWDAPAESSNDWNAPSKDASGWDAPVKSTGNAWGTAKQDKPASTWESPVATNNKSWDAPAESSNDWNAPSKDASGWDAPVKSTDNACGTPKQDKPASTWKSPAATNNKSWNASEKSSNNDSWTASNPAEENWDAPTSKDKDPAWNSDTTKDNSAWDSQSNDDWEAKSWKSDHSKNASESLWSSDNPQPMSAPTPGAHGPIVPNTPGSLISATPGGALATLAPLVNNASPEHNEDISPLEEETPSFLQGNWFVPELIVKIGPNRQTGERSIHCGKDGRIISVDPQARTCNLAPIEIPGSYEANFSEATSIDWACLLPTVPKRRQRLYVITGDLSGEFGVTVGQDTTHHYCRMDVNNALITISSAFLCGAYTLPE</sequence>